<proteinExistence type="predicted"/>
<evidence type="ECO:0000313" key="3">
    <source>
        <dbReference type="EMBL" id="XBH02802.1"/>
    </source>
</evidence>
<evidence type="ECO:0000256" key="1">
    <source>
        <dbReference type="SAM" id="MobiDB-lite"/>
    </source>
</evidence>
<feature type="region of interest" description="Disordered" evidence="1">
    <location>
        <begin position="357"/>
        <end position="380"/>
    </location>
</feature>
<evidence type="ECO:0000256" key="2">
    <source>
        <dbReference type="SAM" id="SignalP"/>
    </source>
</evidence>
<feature type="chain" id="PRO_5043806292" evidence="2">
    <location>
        <begin position="25"/>
        <end position="380"/>
    </location>
</feature>
<reference evidence="3" key="1">
    <citation type="submission" date="2024-05" db="EMBL/GenBank/DDBJ databases">
        <title>Planctomycetes of the genus Singulisphaera possess chitinolytic capabilities.</title>
        <authorList>
            <person name="Ivanova A."/>
        </authorList>
    </citation>
    <scope>NUCLEOTIDE SEQUENCE</scope>
    <source>
        <strain evidence="3">Ch08T</strain>
    </source>
</reference>
<dbReference type="RefSeq" id="WP_406695543.1">
    <property type="nucleotide sequence ID" value="NZ_CP155447.1"/>
</dbReference>
<feature type="compositionally biased region" description="Pro residues" evidence="1">
    <location>
        <begin position="371"/>
        <end position="380"/>
    </location>
</feature>
<gene>
    <name evidence="3" type="ORF">V5E97_31465</name>
</gene>
<feature type="signal peptide" evidence="2">
    <location>
        <begin position="1"/>
        <end position="24"/>
    </location>
</feature>
<accession>A0AAU7CCC4</accession>
<dbReference type="EMBL" id="CP155447">
    <property type="protein sequence ID" value="XBH02802.1"/>
    <property type="molecule type" value="Genomic_DNA"/>
</dbReference>
<keyword evidence="2" id="KW-0732">Signal</keyword>
<sequence>MLRFFGLASLLVFVLTVPGPSAHAQYRYPAGYGGWGGWGGGGSTVQGSIASGMGNYAAGAGAYNVQTAQARSINANTAMQWNEYMYAVNKQNAATNLARRQKQQQNINESADATYQRLHDNPNPYDVHNGDALNVVLTELANPKVFTQFVQKSTQSIDSRLVKNINFEFAPQMILISLEDLGARGVPDVLATNPAFEADRQAIRAIVTKGKKEAESSSQVSIETLRSFREAVKVLKGKADSAYPLGTRQRDEADNYLKALYGLSKMLEEPQVEQFLEGLNRYPTTTMGHLVTFMQSFNLRFGTAKTPQQEAAYDQIYPLLVQLRDQSQGQGTNPLTAKAPLPDPKVATSFFSGMNYSDFKAQPAPHSGAVPKPPEPGPSR</sequence>
<name>A0AAU7CCC4_9BACT</name>
<organism evidence="3">
    <name type="scientific">Singulisphaera sp. Ch08</name>
    <dbReference type="NCBI Taxonomy" id="3120278"/>
    <lineage>
        <taxon>Bacteria</taxon>
        <taxon>Pseudomonadati</taxon>
        <taxon>Planctomycetota</taxon>
        <taxon>Planctomycetia</taxon>
        <taxon>Isosphaerales</taxon>
        <taxon>Isosphaeraceae</taxon>
        <taxon>Singulisphaera</taxon>
    </lineage>
</organism>
<protein>
    <submittedName>
        <fullName evidence="3">Uncharacterized protein</fullName>
    </submittedName>
</protein>
<dbReference type="AlphaFoldDB" id="A0AAU7CCC4"/>